<dbReference type="Proteomes" id="UP000799778">
    <property type="component" value="Unassembled WGS sequence"/>
</dbReference>
<accession>A0A6A5XE78</accession>
<proteinExistence type="predicted"/>
<feature type="compositionally biased region" description="Polar residues" evidence="1">
    <location>
        <begin position="108"/>
        <end position="132"/>
    </location>
</feature>
<keyword evidence="2" id="KW-0732">Signal</keyword>
<dbReference type="RefSeq" id="XP_033379691.1">
    <property type="nucleotide sequence ID" value="XM_033522691.1"/>
</dbReference>
<feature type="compositionally biased region" description="Low complexity" evidence="1">
    <location>
        <begin position="88"/>
        <end position="99"/>
    </location>
</feature>
<protein>
    <recommendedName>
        <fullName evidence="5">GPI anchored protein</fullName>
    </recommendedName>
</protein>
<evidence type="ECO:0000313" key="3">
    <source>
        <dbReference type="EMBL" id="KAF2011352.1"/>
    </source>
</evidence>
<feature type="region of interest" description="Disordered" evidence="1">
    <location>
        <begin position="27"/>
        <end position="48"/>
    </location>
</feature>
<evidence type="ECO:0000313" key="4">
    <source>
        <dbReference type="Proteomes" id="UP000799778"/>
    </source>
</evidence>
<dbReference type="EMBL" id="ML978074">
    <property type="protein sequence ID" value="KAF2011352.1"/>
    <property type="molecule type" value="Genomic_DNA"/>
</dbReference>
<feature type="signal peptide" evidence="2">
    <location>
        <begin position="1"/>
        <end position="19"/>
    </location>
</feature>
<dbReference type="AlphaFoldDB" id="A0A6A5XE78"/>
<reference evidence="3" key="1">
    <citation type="journal article" date="2020" name="Stud. Mycol.">
        <title>101 Dothideomycetes genomes: a test case for predicting lifestyles and emergence of pathogens.</title>
        <authorList>
            <person name="Haridas S."/>
            <person name="Albert R."/>
            <person name="Binder M."/>
            <person name="Bloem J."/>
            <person name="Labutti K."/>
            <person name="Salamov A."/>
            <person name="Andreopoulos B."/>
            <person name="Baker S."/>
            <person name="Barry K."/>
            <person name="Bills G."/>
            <person name="Bluhm B."/>
            <person name="Cannon C."/>
            <person name="Castanera R."/>
            <person name="Culley D."/>
            <person name="Daum C."/>
            <person name="Ezra D."/>
            <person name="Gonzalez J."/>
            <person name="Henrissat B."/>
            <person name="Kuo A."/>
            <person name="Liang C."/>
            <person name="Lipzen A."/>
            <person name="Lutzoni F."/>
            <person name="Magnuson J."/>
            <person name="Mondo S."/>
            <person name="Nolan M."/>
            <person name="Ohm R."/>
            <person name="Pangilinan J."/>
            <person name="Park H.-J."/>
            <person name="Ramirez L."/>
            <person name="Alfaro M."/>
            <person name="Sun H."/>
            <person name="Tritt A."/>
            <person name="Yoshinaga Y."/>
            <person name="Zwiers L.-H."/>
            <person name="Turgeon B."/>
            <person name="Goodwin S."/>
            <person name="Spatafora J."/>
            <person name="Crous P."/>
            <person name="Grigoriev I."/>
        </authorList>
    </citation>
    <scope>NUCLEOTIDE SEQUENCE</scope>
    <source>
        <strain evidence="3">CBS 175.79</strain>
    </source>
</reference>
<evidence type="ECO:0008006" key="5">
    <source>
        <dbReference type="Google" id="ProtNLM"/>
    </source>
</evidence>
<name>A0A6A5XE78_9PLEO</name>
<gene>
    <name evidence="3" type="ORF">BU24DRAFT_279528</name>
</gene>
<organism evidence="3 4">
    <name type="scientific">Aaosphaeria arxii CBS 175.79</name>
    <dbReference type="NCBI Taxonomy" id="1450172"/>
    <lineage>
        <taxon>Eukaryota</taxon>
        <taxon>Fungi</taxon>
        <taxon>Dikarya</taxon>
        <taxon>Ascomycota</taxon>
        <taxon>Pezizomycotina</taxon>
        <taxon>Dothideomycetes</taxon>
        <taxon>Pleosporomycetidae</taxon>
        <taxon>Pleosporales</taxon>
        <taxon>Pleosporales incertae sedis</taxon>
        <taxon>Aaosphaeria</taxon>
    </lineage>
</organism>
<keyword evidence="4" id="KW-1185">Reference proteome</keyword>
<dbReference type="GeneID" id="54280088"/>
<sequence length="166" mass="17331">MFNPTTLIAALSLAALATALPHDHYEAHTTSSTLPSHHKNPQPNKSMKEIQLTPSPAFVYTGPMFNPTEALNYGPVNSSYYQNLTTSTSSSVRSSTTSSHFTIPASETRGSVRSTATETPSETTRESATPTETVLEVTGTGAASGARYSGYVGAVAGVVAAGFAMI</sequence>
<evidence type="ECO:0000256" key="1">
    <source>
        <dbReference type="SAM" id="MobiDB-lite"/>
    </source>
</evidence>
<feature type="chain" id="PRO_5025570919" description="GPI anchored protein" evidence="2">
    <location>
        <begin position="20"/>
        <end position="166"/>
    </location>
</feature>
<evidence type="ECO:0000256" key="2">
    <source>
        <dbReference type="SAM" id="SignalP"/>
    </source>
</evidence>
<feature type="region of interest" description="Disordered" evidence="1">
    <location>
        <begin position="88"/>
        <end position="133"/>
    </location>
</feature>
<feature type="compositionally biased region" description="Polar residues" evidence="1">
    <location>
        <begin position="28"/>
        <end position="45"/>
    </location>
</feature>